<comment type="pathway">
    <text evidence="1">Glycolipid biosynthesis; glycosylphosphatidylinositol-anchor biosynthesis.</text>
</comment>
<dbReference type="GO" id="GO:0006506">
    <property type="term" value="P:GPI anchor biosynthetic process"/>
    <property type="evidence" value="ECO:0007669"/>
    <property type="project" value="UniProtKB-UniPathway"/>
</dbReference>
<gene>
    <name evidence="4" type="ORF">POSPLADRAFT_1136040</name>
</gene>
<dbReference type="Proteomes" id="UP000194127">
    <property type="component" value="Unassembled WGS sequence"/>
</dbReference>
<dbReference type="PANTHER" id="PTHR15231:SF1">
    <property type="entry name" value="PHOSPHATIDYLINOSITOL N-ACETYLGLUCOSAMINYLTRANSFERASE SUBUNIT H"/>
    <property type="match status" value="1"/>
</dbReference>
<evidence type="ECO:0000313" key="5">
    <source>
        <dbReference type="Proteomes" id="UP000194127"/>
    </source>
</evidence>
<reference evidence="4 5" key="1">
    <citation type="submission" date="2017-04" db="EMBL/GenBank/DDBJ databases">
        <title>Genome Sequence of the Model Brown-Rot Fungus Postia placenta SB12.</title>
        <authorList>
            <consortium name="DOE Joint Genome Institute"/>
            <person name="Gaskell J."/>
            <person name="Kersten P."/>
            <person name="Larrondo L.F."/>
            <person name="Canessa P."/>
            <person name="Martinez D."/>
            <person name="Hibbett D."/>
            <person name="Schmoll M."/>
            <person name="Kubicek C.P."/>
            <person name="Martinez A.T."/>
            <person name="Yadav J."/>
            <person name="Master E."/>
            <person name="Magnuson J.K."/>
            <person name="James T."/>
            <person name="Yaver D."/>
            <person name="Berka R."/>
            <person name="Labutti K."/>
            <person name="Lipzen A."/>
            <person name="Aerts A."/>
            <person name="Barry K."/>
            <person name="Henrissat B."/>
            <person name="Blanchette R."/>
            <person name="Grigoriev I."/>
            <person name="Cullen D."/>
        </authorList>
    </citation>
    <scope>NUCLEOTIDE SEQUENCE [LARGE SCALE GENOMIC DNA]</scope>
    <source>
        <strain evidence="4 5">MAD-698-R-SB12</strain>
    </source>
</reference>
<feature type="non-terminal residue" evidence="4">
    <location>
        <position position="1"/>
    </location>
</feature>
<dbReference type="RefSeq" id="XP_024341830.1">
    <property type="nucleotide sequence ID" value="XM_024484635.1"/>
</dbReference>
<proteinExistence type="inferred from homology"/>
<evidence type="ECO:0000259" key="3">
    <source>
        <dbReference type="Pfam" id="PF10181"/>
    </source>
</evidence>
<dbReference type="GO" id="GO:0000506">
    <property type="term" value="C:glycosylphosphatidylinositol-N-acetylglucosaminyltransferase (GPI-GnT) complex"/>
    <property type="evidence" value="ECO:0007669"/>
    <property type="project" value="InterPro"/>
</dbReference>
<evidence type="ECO:0000256" key="1">
    <source>
        <dbReference type="ARBA" id="ARBA00004687"/>
    </source>
</evidence>
<dbReference type="GeneID" id="36329584"/>
<dbReference type="AlphaFoldDB" id="A0A1X6N994"/>
<feature type="domain" description="Phosphatidylinositol N-acetylglucosaminyltransferase subunit H conserved" evidence="3">
    <location>
        <begin position="2"/>
        <end position="63"/>
    </location>
</feature>
<protein>
    <recommendedName>
        <fullName evidence="3">Phosphatidylinositol N-acetylglucosaminyltransferase subunit H conserved domain-containing protein</fullName>
    </recommendedName>
</protein>
<accession>A0A1X6N994</accession>
<dbReference type="UniPathway" id="UPA00196"/>
<sequence length="97" mass="11352">ESVIVLPALGLQFETHRGYPPMPLFAHRRFVPLASLQDFIINEGLWGWNVRYYLAAIHYSQQDTLSLRVAYENLLPRFPVILEVYRGVHEMLNRHCS</sequence>
<comment type="similarity">
    <text evidence="2">Belongs to the PIGH family.</text>
</comment>
<name>A0A1X6N994_9APHY</name>
<organism evidence="4 5">
    <name type="scientific">Postia placenta MAD-698-R-SB12</name>
    <dbReference type="NCBI Taxonomy" id="670580"/>
    <lineage>
        <taxon>Eukaryota</taxon>
        <taxon>Fungi</taxon>
        <taxon>Dikarya</taxon>
        <taxon>Basidiomycota</taxon>
        <taxon>Agaricomycotina</taxon>
        <taxon>Agaricomycetes</taxon>
        <taxon>Polyporales</taxon>
        <taxon>Adustoporiaceae</taxon>
        <taxon>Rhodonia</taxon>
    </lineage>
</organism>
<dbReference type="STRING" id="670580.A0A1X6N994"/>
<evidence type="ECO:0000313" key="4">
    <source>
        <dbReference type="EMBL" id="OSX65036.1"/>
    </source>
</evidence>
<keyword evidence="5" id="KW-1185">Reference proteome</keyword>
<evidence type="ECO:0000256" key="2">
    <source>
        <dbReference type="ARBA" id="ARBA00009610"/>
    </source>
</evidence>
<dbReference type="OrthoDB" id="6256716at2759"/>
<dbReference type="InterPro" id="IPR044215">
    <property type="entry name" value="PIG-H"/>
</dbReference>
<dbReference type="InterPro" id="IPR019328">
    <property type="entry name" value="PIGH-H_dom"/>
</dbReference>
<dbReference type="Pfam" id="PF10181">
    <property type="entry name" value="PIG-H"/>
    <property type="match status" value="1"/>
</dbReference>
<dbReference type="PANTHER" id="PTHR15231">
    <property type="entry name" value="PHOSPHATIDYLINOSITOL N-ACETYLGLUCOSAMINYLTRANSFERASE SUBUNIT H"/>
    <property type="match status" value="1"/>
</dbReference>
<dbReference type="EMBL" id="KZ110593">
    <property type="protein sequence ID" value="OSX65036.1"/>
    <property type="molecule type" value="Genomic_DNA"/>
</dbReference>